<evidence type="ECO:0000259" key="1">
    <source>
        <dbReference type="Pfam" id="PF01551"/>
    </source>
</evidence>
<keyword evidence="2" id="KW-0378">Hydrolase</keyword>
<organism evidence="2 3">
    <name type="scientific">Streptomyces lavendulocolor</name>
    <dbReference type="NCBI Taxonomy" id="67316"/>
    <lineage>
        <taxon>Bacteria</taxon>
        <taxon>Bacillati</taxon>
        <taxon>Actinomycetota</taxon>
        <taxon>Actinomycetes</taxon>
        <taxon>Kitasatosporales</taxon>
        <taxon>Streptomycetaceae</taxon>
        <taxon>Streptomyces</taxon>
    </lineage>
</organism>
<dbReference type="InterPro" id="IPR050570">
    <property type="entry name" value="Cell_wall_metabolism_enzyme"/>
</dbReference>
<reference evidence="2 3" key="1">
    <citation type="submission" date="2024-06" db="EMBL/GenBank/DDBJ databases">
        <title>The Natural Products Discovery Center: Release of the First 8490 Sequenced Strains for Exploring Actinobacteria Biosynthetic Diversity.</title>
        <authorList>
            <person name="Kalkreuter E."/>
            <person name="Kautsar S.A."/>
            <person name="Yang D."/>
            <person name="Bader C.D."/>
            <person name="Teijaro C.N."/>
            <person name="Fluegel L."/>
            <person name="Davis C.M."/>
            <person name="Simpson J.R."/>
            <person name="Lauterbach L."/>
            <person name="Steele A.D."/>
            <person name="Gui C."/>
            <person name="Meng S."/>
            <person name="Li G."/>
            <person name="Viehrig K."/>
            <person name="Ye F."/>
            <person name="Su P."/>
            <person name="Kiefer A.F."/>
            <person name="Nichols A."/>
            <person name="Cepeda A.J."/>
            <person name="Yan W."/>
            <person name="Fan B."/>
            <person name="Jiang Y."/>
            <person name="Adhikari A."/>
            <person name="Zheng C.-J."/>
            <person name="Schuster L."/>
            <person name="Cowan T.M."/>
            <person name="Smanski M.J."/>
            <person name="Chevrette M.G."/>
            <person name="De Carvalho L.P.S."/>
            <person name="Shen B."/>
        </authorList>
    </citation>
    <scope>NUCLEOTIDE SEQUENCE [LARGE SCALE GENOMIC DNA]</scope>
    <source>
        <strain evidence="2 3">NPDC006337</strain>
    </source>
</reference>
<gene>
    <name evidence="2" type="ORF">ABZ508_35405</name>
</gene>
<sequence>MSMRRLATTAANLLWLLFTAQAITGIFVDLPYNYWLGWLPLLAAVAIGIALRCTHESRDPSTRPDPVEVDPPVTGTWSALNSPADKVPSHGTHTLAQTYAIDITAESEELPRPPFAPLWPVVRRNADFPAFGAPLLAVADATVVHAEDGQRDHLSRNSLPALPYFLLVEGAFRSLGGPRHIIGNHVVLDLGDGTYALYAHLRRGSLLVRPGDRVAAGQQLASCGNSGNSTEPHLHFQLMDGPDPRTAGGVPFTWRGVGVPAGGETFTVEPAKV</sequence>
<dbReference type="GO" id="GO:0016787">
    <property type="term" value="F:hydrolase activity"/>
    <property type="evidence" value="ECO:0007669"/>
    <property type="project" value="UniProtKB-KW"/>
</dbReference>
<feature type="domain" description="M23ase beta-sheet core" evidence="1">
    <location>
        <begin position="181"/>
        <end position="240"/>
    </location>
</feature>
<dbReference type="PANTHER" id="PTHR21666:SF270">
    <property type="entry name" value="MUREIN HYDROLASE ACTIVATOR ENVC"/>
    <property type="match status" value="1"/>
</dbReference>
<evidence type="ECO:0000313" key="2">
    <source>
        <dbReference type="EMBL" id="MEU0712650.1"/>
    </source>
</evidence>
<name>A0ABV2WH31_9ACTN</name>
<accession>A0ABV2WH31</accession>
<comment type="caution">
    <text evidence="2">The sequence shown here is derived from an EMBL/GenBank/DDBJ whole genome shotgun (WGS) entry which is preliminary data.</text>
</comment>
<proteinExistence type="predicted"/>
<dbReference type="Pfam" id="PF01551">
    <property type="entry name" value="Peptidase_M23"/>
    <property type="match status" value="1"/>
</dbReference>
<evidence type="ECO:0000313" key="3">
    <source>
        <dbReference type="Proteomes" id="UP001550378"/>
    </source>
</evidence>
<dbReference type="EC" id="3.4.-.-" evidence="2"/>
<dbReference type="InterPro" id="IPR011055">
    <property type="entry name" value="Dup_hybrid_motif"/>
</dbReference>
<dbReference type="SUPFAM" id="SSF51261">
    <property type="entry name" value="Duplicated hybrid motif"/>
    <property type="match status" value="1"/>
</dbReference>
<dbReference type="CDD" id="cd12797">
    <property type="entry name" value="M23_peptidase"/>
    <property type="match status" value="1"/>
</dbReference>
<dbReference type="InterPro" id="IPR016047">
    <property type="entry name" value="M23ase_b-sheet_dom"/>
</dbReference>
<dbReference type="EMBL" id="JBEXZR010000075">
    <property type="protein sequence ID" value="MEU0712650.1"/>
    <property type="molecule type" value="Genomic_DNA"/>
</dbReference>
<protein>
    <submittedName>
        <fullName evidence="2">M23 family metallopeptidase</fullName>
        <ecNumber evidence="2">3.4.-.-</ecNumber>
    </submittedName>
</protein>
<dbReference type="Gene3D" id="2.70.70.10">
    <property type="entry name" value="Glucose Permease (Domain IIA)"/>
    <property type="match status" value="1"/>
</dbReference>
<dbReference type="PANTHER" id="PTHR21666">
    <property type="entry name" value="PEPTIDASE-RELATED"/>
    <property type="match status" value="1"/>
</dbReference>
<dbReference type="RefSeq" id="WP_359659018.1">
    <property type="nucleotide sequence ID" value="NZ_JBEXZP010000458.1"/>
</dbReference>
<keyword evidence="3" id="KW-1185">Reference proteome</keyword>
<dbReference type="Proteomes" id="UP001550378">
    <property type="component" value="Unassembled WGS sequence"/>
</dbReference>